<keyword evidence="1" id="KW-1133">Transmembrane helix</keyword>
<gene>
    <name evidence="2" type="ORF">JMA_18390</name>
</gene>
<dbReference type="AlphaFoldDB" id="A0A0B5ALX5"/>
<reference evidence="2 3" key="1">
    <citation type="submission" date="2014-08" db="EMBL/GenBank/DDBJ databases">
        <title>Complete genome of a marine bacteria Jeotgalibacillus malaysiensis.</title>
        <authorList>
            <person name="Yaakop A.S."/>
            <person name="Chan K.-G."/>
            <person name="Goh K.M."/>
        </authorList>
    </citation>
    <scope>NUCLEOTIDE SEQUENCE [LARGE SCALE GENOMIC DNA]</scope>
    <source>
        <strain evidence="2 3">D5</strain>
    </source>
</reference>
<protein>
    <submittedName>
        <fullName evidence="2">Uncharacterized protein</fullName>
    </submittedName>
</protein>
<keyword evidence="1" id="KW-0472">Membrane</keyword>
<dbReference type="STRING" id="1508404.JMA_18390"/>
<feature type="transmembrane region" description="Helical" evidence="1">
    <location>
        <begin position="30"/>
        <end position="51"/>
    </location>
</feature>
<proteinExistence type="predicted"/>
<accession>A0A0B5ALX5</accession>
<name>A0A0B5ALX5_9BACL</name>
<keyword evidence="3" id="KW-1185">Reference proteome</keyword>
<dbReference type="EMBL" id="CP009416">
    <property type="protein sequence ID" value="AJD91156.1"/>
    <property type="molecule type" value="Genomic_DNA"/>
</dbReference>
<evidence type="ECO:0000313" key="3">
    <source>
        <dbReference type="Proteomes" id="UP000031449"/>
    </source>
</evidence>
<dbReference type="KEGG" id="jeo:JMA_18390"/>
<dbReference type="BioCyc" id="JESP1508404:G14D9-11094-MONOMER"/>
<sequence>MLTGIILCLLCSVIFIYQMRKDHINRNVVILFFALAGMIAGAWFIFDAVIIRLI</sequence>
<keyword evidence="1" id="KW-0812">Transmembrane</keyword>
<dbReference type="Proteomes" id="UP000031449">
    <property type="component" value="Chromosome"/>
</dbReference>
<organism evidence="2 3">
    <name type="scientific">Jeotgalibacillus malaysiensis</name>
    <dbReference type="NCBI Taxonomy" id="1508404"/>
    <lineage>
        <taxon>Bacteria</taxon>
        <taxon>Bacillati</taxon>
        <taxon>Bacillota</taxon>
        <taxon>Bacilli</taxon>
        <taxon>Bacillales</taxon>
        <taxon>Caryophanaceae</taxon>
        <taxon>Jeotgalibacillus</taxon>
    </lineage>
</organism>
<evidence type="ECO:0000256" key="1">
    <source>
        <dbReference type="SAM" id="Phobius"/>
    </source>
</evidence>
<dbReference type="OrthoDB" id="9949402at2"/>
<evidence type="ECO:0000313" key="2">
    <source>
        <dbReference type="EMBL" id="AJD91156.1"/>
    </source>
</evidence>
<dbReference type="HOGENOM" id="CLU_3044252_0_0_9"/>